<dbReference type="PROSITE" id="PS51257">
    <property type="entry name" value="PROKAR_LIPOPROTEIN"/>
    <property type="match status" value="1"/>
</dbReference>
<comment type="subcellular location">
    <subcellularLocation>
        <location evidence="1">Membrane</location>
        <topology evidence="1">Lipid-anchor</topology>
    </subcellularLocation>
</comment>
<dbReference type="InterPro" id="IPR046953">
    <property type="entry name" value="Spore_GerAC-like_C"/>
</dbReference>
<proteinExistence type="inferred from homology"/>
<dbReference type="Pfam" id="PF05504">
    <property type="entry name" value="Spore_GerAC"/>
    <property type="match status" value="1"/>
</dbReference>
<keyword evidence="11" id="KW-1185">Reference proteome</keyword>
<accession>A0A1H0QYG2</accession>
<evidence type="ECO:0000259" key="8">
    <source>
        <dbReference type="Pfam" id="PF05504"/>
    </source>
</evidence>
<evidence type="ECO:0000256" key="2">
    <source>
        <dbReference type="ARBA" id="ARBA00007886"/>
    </source>
</evidence>
<protein>
    <submittedName>
        <fullName evidence="10">Germination protein, Ger(X)C family</fullName>
    </submittedName>
</protein>
<organism evidence="10 11">
    <name type="scientific">Halobacillus aidingensis</name>
    <dbReference type="NCBI Taxonomy" id="240303"/>
    <lineage>
        <taxon>Bacteria</taxon>
        <taxon>Bacillati</taxon>
        <taxon>Bacillota</taxon>
        <taxon>Bacilli</taxon>
        <taxon>Bacillales</taxon>
        <taxon>Bacillaceae</taxon>
        <taxon>Halobacillus</taxon>
    </lineage>
</organism>
<evidence type="ECO:0000256" key="6">
    <source>
        <dbReference type="ARBA" id="ARBA00023139"/>
    </source>
</evidence>
<keyword evidence="7" id="KW-0449">Lipoprotein</keyword>
<dbReference type="Proteomes" id="UP000198860">
    <property type="component" value="Unassembled WGS sequence"/>
</dbReference>
<dbReference type="InterPro" id="IPR057336">
    <property type="entry name" value="GerAC_N"/>
</dbReference>
<dbReference type="PANTHER" id="PTHR35789">
    <property type="entry name" value="SPORE GERMINATION PROTEIN B3"/>
    <property type="match status" value="1"/>
</dbReference>
<dbReference type="GO" id="GO:0009847">
    <property type="term" value="P:spore germination"/>
    <property type="evidence" value="ECO:0007669"/>
    <property type="project" value="InterPro"/>
</dbReference>
<dbReference type="Gene3D" id="3.30.300.210">
    <property type="entry name" value="Nutrient germinant receptor protein C, domain 3"/>
    <property type="match status" value="1"/>
</dbReference>
<evidence type="ECO:0000256" key="1">
    <source>
        <dbReference type="ARBA" id="ARBA00004635"/>
    </source>
</evidence>
<keyword evidence="5" id="KW-0472">Membrane</keyword>
<dbReference type="AlphaFoldDB" id="A0A1H0QYG2"/>
<dbReference type="PANTHER" id="PTHR35789:SF1">
    <property type="entry name" value="SPORE GERMINATION PROTEIN B3"/>
    <property type="match status" value="1"/>
</dbReference>
<dbReference type="GO" id="GO:0016020">
    <property type="term" value="C:membrane"/>
    <property type="evidence" value="ECO:0007669"/>
    <property type="project" value="UniProtKB-SubCell"/>
</dbReference>
<dbReference type="InterPro" id="IPR008844">
    <property type="entry name" value="Spore_GerAC-like"/>
</dbReference>
<evidence type="ECO:0000256" key="4">
    <source>
        <dbReference type="ARBA" id="ARBA00022729"/>
    </source>
</evidence>
<keyword evidence="3" id="KW-0309">Germination</keyword>
<name>A0A1H0QYG2_HALAD</name>
<feature type="domain" description="Spore germination protein N-terminal" evidence="9">
    <location>
        <begin position="20"/>
        <end position="192"/>
    </location>
</feature>
<feature type="domain" description="Spore germination GerAC-like C-terminal" evidence="8">
    <location>
        <begin position="202"/>
        <end position="370"/>
    </location>
</feature>
<dbReference type="NCBIfam" id="TIGR02887">
    <property type="entry name" value="spore_ger_x_C"/>
    <property type="match status" value="1"/>
</dbReference>
<evidence type="ECO:0000256" key="3">
    <source>
        <dbReference type="ARBA" id="ARBA00022544"/>
    </source>
</evidence>
<dbReference type="RefSeq" id="WP_089653091.1">
    <property type="nucleotide sequence ID" value="NZ_FNIZ01000014.1"/>
</dbReference>
<evidence type="ECO:0000256" key="5">
    <source>
        <dbReference type="ARBA" id="ARBA00023136"/>
    </source>
</evidence>
<sequence length="373" mass="41602">MKKYLIAGIVSLLFLTGCWDERQFKNVKLVLSLGFDQGEEGQIIQTVSIPSVSRATEGPGSESLQILSTSAHTPLQARGKIDRMIPESYDPAKVKVIVLGEDLAKQDIYPILDDMYRNPRSNLNAYLAVVEEGTAQDVISMNHTGATRISNYISGLLEAAVSSTHATGENLQLLCAELLEPGIDFSIPLLKIEDDGNLLTFSGMGLFHDKTYTGEKIGAEQTTLYMLLQGEKGRVARLTKKIDDHGKDEILDYITVSVAENDRKMKIENKDGEIAVTINLDMKVKIVEYPSDHLYVKGRIEEIGKKLSKKLTDESVDIISQVQEANSDVFGIGRRVKAYHPEVWKELDWREEFPEISIEPKVKVEIIQHGIIN</sequence>
<dbReference type="OrthoDB" id="2370124at2"/>
<evidence type="ECO:0000313" key="10">
    <source>
        <dbReference type="EMBL" id="SDP22311.1"/>
    </source>
</evidence>
<dbReference type="STRING" id="240303.SAMN05421677_1149"/>
<dbReference type="EMBL" id="FNIZ01000014">
    <property type="protein sequence ID" value="SDP22311.1"/>
    <property type="molecule type" value="Genomic_DNA"/>
</dbReference>
<dbReference type="Pfam" id="PF25198">
    <property type="entry name" value="Spore_GerAC_N"/>
    <property type="match status" value="1"/>
</dbReference>
<evidence type="ECO:0000313" key="11">
    <source>
        <dbReference type="Proteomes" id="UP000198860"/>
    </source>
</evidence>
<evidence type="ECO:0000256" key="7">
    <source>
        <dbReference type="ARBA" id="ARBA00023288"/>
    </source>
</evidence>
<gene>
    <name evidence="10" type="ORF">SAMN05421677_1149</name>
</gene>
<keyword evidence="6" id="KW-0564">Palmitate</keyword>
<evidence type="ECO:0000259" key="9">
    <source>
        <dbReference type="Pfam" id="PF25198"/>
    </source>
</evidence>
<dbReference type="InterPro" id="IPR038501">
    <property type="entry name" value="Spore_GerAC_C_sf"/>
</dbReference>
<reference evidence="11" key="1">
    <citation type="submission" date="2016-10" db="EMBL/GenBank/DDBJ databases">
        <authorList>
            <person name="Varghese N."/>
            <person name="Submissions S."/>
        </authorList>
    </citation>
    <scope>NUCLEOTIDE SEQUENCE [LARGE SCALE GENOMIC DNA]</scope>
    <source>
        <strain evidence="11">CGMCC 1.3703</strain>
    </source>
</reference>
<keyword evidence="4" id="KW-0732">Signal</keyword>
<comment type="similarity">
    <text evidence="2">Belongs to the GerABKC lipoprotein family.</text>
</comment>